<organism evidence="2">
    <name type="scientific">Fagus sylvatica</name>
    <name type="common">Beechnut</name>
    <dbReference type="NCBI Taxonomy" id="28930"/>
    <lineage>
        <taxon>Eukaryota</taxon>
        <taxon>Viridiplantae</taxon>
        <taxon>Streptophyta</taxon>
        <taxon>Embryophyta</taxon>
        <taxon>Tracheophyta</taxon>
        <taxon>Spermatophyta</taxon>
        <taxon>Magnoliopsida</taxon>
        <taxon>eudicotyledons</taxon>
        <taxon>Gunneridae</taxon>
        <taxon>Pentapetalae</taxon>
        <taxon>rosids</taxon>
        <taxon>fabids</taxon>
        <taxon>Fagales</taxon>
        <taxon>Fagaceae</taxon>
        <taxon>Fagus</taxon>
    </lineage>
</organism>
<feature type="region of interest" description="Disordered" evidence="1">
    <location>
        <begin position="115"/>
        <end position="147"/>
    </location>
</feature>
<gene>
    <name evidence="2" type="ORF">FSB_LOCUS55378</name>
</gene>
<name>A0A2N9IPM9_FAGSY</name>
<sequence>MIHREFHFGRLGHSLEDCHALKHKVQDLVDHGILRINEGSTPSVIIAWSLEHRKVEARKPQVPKVRPKLTSKSCNPDDPCSSDRKKSDHPTNKYMTLKQKIQELVRLEPEVPIVVQPGKPNMHNIHTKRIKSTVDSHSSEPSMDQTD</sequence>
<evidence type="ECO:0000256" key="1">
    <source>
        <dbReference type="SAM" id="MobiDB-lite"/>
    </source>
</evidence>
<proteinExistence type="predicted"/>
<dbReference type="AlphaFoldDB" id="A0A2N9IPM9"/>
<feature type="region of interest" description="Disordered" evidence="1">
    <location>
        <begin position="56"/>
        <end position="93"/>
    </location>
</feature>
<accession>A0A2N9IPM9</accession>
<protein>
    <submittedName>
        <fullName evidence="2">Uncharacterized protein</fullName>
    </submittedName>
</protein>
<dbReference type="EMBL" id="OIVN01006194">
    <property type="protein sequence ID" value="SPD27496.1"/>
    <property type="molecule type" value="Genomic_DNA"/>
</dbReference>
<evidence type="ECO:0000313" key="2">
    <source>
        <dbReference type="EMBL" id="SPD27496.1"/>
    </source>
</evidence>
<reference evidence="2" key="1">
    <citation type="submission" date="2018-02" db="EMBL/GenBank/DDBJ databases">
        <authorList>
            <person name="Cohen D.B."/>
            <person name="Kent A.D."/>
        </authorList>
    </citation>
    <scope>NUCLEOTIDE SEQUENCE</scope>
</reference>
<feature type="compositionally biased region" description="Basic and acidic residues" evidence="1">
    <location>
        <begin position="81"/>
        <end position="91"/>
    </location>
</feature>